<dbReference type="SUPFAM" id="SSF53383">
    <property type="entry name" value="PLP-dependent transferases"/>
    <property type="match status" value="1"/>
</dbReference>
<dbReference type="InterPro" id="IPR015422">
    <property type="entry name" value="PyrdxlP-dep_Trfase_small"/>
</dbReference>
<keyword evidence="2 3" id="KW-0663">Pyridoxal phosphate</keyword>
<dbReference type="GO" id="GO:0030170">
    <property type="term" value="F:pyridoxal phosphate binding"/>
    <property type="evidence" value="ECO:0007669"/>
    <property type="project" value="InterPro"/>
</dbReference>
<dbReference type="Proteomes" id="UP001162640">
    <property type="component" value="Unassembled WGS sequence"/>
</dbReference>
<dbReference type="Gene3D" id="3.90.1150.10">
    <property type="entry name" value="Aspartate Aminotransferase, domain 1"/>
    <property type="match status" value="1"/>
</dbReference>
<comment type="caution">
    <text evidence="5">The sequence shown here is derived from an EMBL/GenBank/DDBJ whole genome shotgun (WGS) entry which is preliminary data.</text>
</comment>
<evidence type="ECO:0000256" key="1">
    <source>
        <dbReference type="ARBA" id="ARBA00008954"/>
    </source>
</evidence>
<keyword evidence="4" id="KW-0732">Signal</keyword>
<gene>
    <name evidence="5" type="ORF">TL16_g06040</name>
</gene>
<evidence type="ECO:0000313" key="6">
    <source>
        <dbReference type="Proteomes" id="UP001162640"/>
    </source>
</evidence>
<dbReference type="GO" id="GO:0008483">
    <property type="term" value="F:transaminase activity"/>
    <property type="evidence" value="ECO:0007669"/>
    <property type="project" value="InterPro"/>
</dbReference>
<dbReference type="PANTHER" id="PTHR45688">
    <property type="match status" value="1"/>
</dbReference>
<evidence type="ECO:0000256" key="4">
    <source>
        <dbReference type="SAM" id="SignalP"/>
    </source>
</evidence>
<dbReference type="PANTHER" id="PTHR45688:SF13">
    <property type="entry name" value="ALANINE--GLYOXYLATE AMINOTRANSFERASE 2-LIKE"/>
    <property type="match status" value="1"/>
</dbReference>
<feature type="signal peptide" evidence="4">
    <location>
        <begin position="1"/>
        <end position="23"/>
    </location>
</feature>
<accession>A0A9W7AKZ0</accession>
<dbReference type="EMBL" id="BLQM01000180">
    <property type="protein sequence ID" value="GMH72911.1"/>
    <property type="molecule type" value="Genomic_DNA"/>
</dbReference>
<dbReference type="AlphaFoldDB" id="A0A9W7AKZ0"/>
<dbReference type="InterPro" id="IPR015424">
    <property type="entry name" value="PyrdxlP-dep_Trfase"/>
</dbReference>
<dbReference type="GO" id="GO:0005739">
    <property type="term" value="C:mitochondrion"/>
    <property type="evidence" value="ECO:0007669"/>
    <property type="project" value="TreeGrafter"/>
</dbReference>
<feature type="chain" id="PRO_5040823882" evidence="4">
    <location>
        <begin position="24"/>
        <end position="528"/>
    </location>
</feature>
<protein>
    <submittedName>
        <fullName evidence="5">Uncharacterized protein</fullName>
    </submittedName>
</protein>
<dbReference type="Pfam" id="PF00202">
    <property type="entry name" value="Aminotran_3"/>
    <property type="match status" value="1"/>
</dbReference>
<organism evidence="5 6">
    <name type="scientific">Triparma laevis f. inornata</name>
    <dbReference type="NCBI Taxonomy" id="1714386"/>
    <lineage>
        <taxon>Eukaryota</taxon>
        <taxon>Sar</taxon>
        <taxon>Stramenopiles</taxon>
        <taxon>Ochrophyta</taxon>
        <taxon>Bolidophyceae</taxon>
        <taxon>Parmales</taxon>
        <taxon>Triparmaceae</taxon>
        <taxon>Triparma</taxon>
    </lineage>
</organism>
<reference evidence="6" key="1">
    <citation type="journal article" date="2023" name="Commun. Biol.">
        <title>Genome analysis of Parmales, the sister group of diatoms, reveals the evolutionary specialization of diatoms from phago-mixotrophs to photoautotrophs.</title>
        <authorList>
            <person name="Ban H."/>
            <person name="Sato S."/>
            <person name="Yoshikawa S."/>
            <person name="Yamada K."/>
            <person name="Nakamura Y."/>
            <person name="Ichinomiya M."/>
            <person name="Sato N."/>
            <person name="Blanc-Mathieu R."/>
            <person name="Endo H."/>
            <person name="Kuwata A."/>
            <person name="Ogata H."/>
        </authorList>
    </citation>
    <scope>NUCLEOTIDE SEQUENCE [LARGE SCALE GENOMIC DNA]</scope>
</reference>
<dbReference type="InterPro" id="IPR005814">
    <property type="entry name" value="Aminotrans_3"/>
</dbReference>
<evidence type="ECO:0000313" key="5">
    <source>
        <dbReference type="EMBL" id="GMH72911.1"/>
    </source>
</evidence>
<dbReference type="InterPro" id="IPR015421">
    <property type="entry name" value="PyrdxlP-dep_Trfase_major"/>
</dbReference>
<name>A0A9W7AKZ0_9STRA</name>
<evidence type="ECO:0000256" key="2">
    <source>
        <dbReference type="ARBA" id="ARBA00022898"/>
    </source>
</evidence>
<sequence>MDILTHPGMLCFTGAITLQHLLAACANQQPPHPTTLKPWLELAQLNPPPPIPPEMQTAKPCPHRLLAQLHSLQHKHKSLHALQLARKSVTPSCQSISYSNTAPLIIMAGSNCYLTSYETTSSSSTIQSTVYLDTRNNVPCCGHSNPTIVSAIHSQASLINTNTRYLHPDFVELKLKLIKTLPSLIDDDWLIILTNSGSESNDLALRIASSNSKNSDITLTTDMGYHGHTEALINVSPYKLKSIGINEPLEGTKWLKHPNSYTHDTQYYIKDIDLNLKNTIEPVLIYEIGMSVGGVILPPPGYLPHLVNSVKTKKWTVIFDCVQTACGRLGIGKWWGFEGEGVIPDIVTVGKPLGNGHPVSACCVRKSVVKNFDDMGMEYFNTFGGNTVSVAAGLATVNEIERMDLQSNCSKIGNILIKGFRKFMVLHPNTIGDVRGEGLFIGVEILSSYKDKNLGTFETSWICSKMKDDYRVLTTIDGENDNVIVVKPPQTFGEVEVEYFLWAFGMVVKELERAKRYGNFEIGEKTPT</sequence>
<evidence type="ECO:0000256" key="3">
    <source>
        <dbReference type="RuleBase" id="RU003560"/>
    </source>
</evidence>
<proteinExistence type="inferred from homology"/>
<dbReference type="Gene3D" id="3.40.640.10">
    <property type="entry name" value="Type I PLP-dependent aspartate aminotransferase-like (Major domain)"/>
    <property type="match status" value="1"/>
</dbReference>
<comment type="similarity">
    <text evidence="1 3">Belongs to the class-III pyridoxal-phosphate-dependent aminotransferase family.</text>
</comment>